<dbReference type="PANTHER" id="PTHR13767">
    <property type="entry name" value="TRNA-PSEUDOURIDINE SYNTHASE"/>
    <property type="match status" value="1"/>
</dbReference>
<dbReference type="GO" id="GO:0005634">
    <property type="term" value="C:nucleus"/>
    <property type="evidence" value="ECO:0007669"/>
    <property type="project" value="TreeGrafter"/>
</dbReference>
<reference evidence="6 7" key="1">
    <citation type="submission" date="2017-12" db="EMBL/GenBank/DDBJ databases">
        <title>Sequencing, de novo assembly and annotation of complete genome of a new Thraustochytrid species, strain FCC1311.</title>
        <authorList>
            <person name="Sedici K."/>
            <person name="Godart F."/>
            <person name="Aiese Cigliano R."/>
            <person name="Sanseverino W."/>
            <person name="Barakat M."/>
            <person name="Ortet P."/>
            <person name="Marechal E."/>
            <person name="Cagnac O."/>
            <person name="Amato A."/>
        </authorList>
    </citation>
    <scope>NUCLEOTIDE SEQUENCE [LARGE SCALE GENOMIC DNA]</scope>
</reference>
<evidence type="ECO:0000313" key="7">
    <source>
        <dbReference type="Proteomes" id="UP000241890"/>
    </source>
</evidence>
<dbReference type="GO" id="GO:1990481">
    <property type="term" value="P:mRNA pseudouridine synthesis"/>
    <property type="evidence" value="ECO:0007669"/>
    <property type="project" value="TreeGrafter"/>
</dbReference>
<evidence type="ECO:0000256" key="3">
    <source>
        <dbReference type="ARBA" id="ARBA00022694"/>
    </source>
</evidence>
<comment type="similarity">
    <text evidence="1">Belongs to the pseudouridine synthase TruB family.</text>
</comment>
<dbReference type="HAMAP" id="MF_01080">
    <property type="entry name" value="TruB_bact"/>
    <property type="match status" value="1"/>
</dbReference>
<dbReference type="Pfam" id="PF01509">
    <property type="entry name" value="TruB_N"/>
    <property type="match status" value="1"/>
</dbReference>
<feature type="domain" description="Pseudouridine synthase II N-terminal" evidence="5">
    <location>
        <begin position="75"/>
        <end position="222"/>
    </location>
</feature>
<dbReference type="GO" id="GO:0160148">
    <property type="term" value="F:tRNA pseudouridine(55) synthase activity"/>
    <property type="evidence" value="ECO:0007669"/>
    <property type="project" value="UniProtKB-EC"/>
</dbReference>
<proteinExistence type="inferred from homology"/>
<keyword evidence="7" id="KW-1185">Reference proteome</keyword>
<accession>A0A2R5GAY7</accession>
<evidence type="ECO:0000256" key="2">
    <source>
        <dbReference type="ARBA" id="ARBA00012787"/>
    </source>
</evidence>
<organism evidence="6 7">
    <name type="scientific">Hondaea fermentalgiana</name>
    <dbReference type="NCBI Taxonomy" id="2315210"/>
    <lineage>
        <taxon>Eukaryota</taxon>
        <taxon>Sar</taxon>
        <taxon>Stramenopiles</taxon>
        <taxon>Bigyra</taxon>
        <taxon>Labyrinthulomycetes</taxon>
        <taxon>Thraustochytrida</taxon>
        <taxon>Thraustochytriidae</taxon>
        <taxon>Hondaea</taxon>
    </lineage>
</organism>
<dbReference type="AlphaFoldDB" id="A0A2R5GAY7"/>
<dbReference type="InterPro" id="IPR014780">
    <property type="entry name" value="tRNA_psdUridine_synth_TruB"/>
</dbReference>
<dbReference type="GO" id="GO:0003723">
    <property type="term" value="F:RNA binding"/>
    <property type="evidence" value="ECO:0007669"/>
    <property type="project" value="InterPro"/>
</dbReference>
<evidence type="ECO:0000256" key="1">
    <source>
        <dbReference type="ARBA" id="ARBA00008999"/>
    </source>
</evidence>
<dbReference type="InterPro" id="IPR002501">
    <property type="entry name" value="PsdUridine_synth_N"/>
</dbReference>
<protein>
    <recommendedName>
        <fullName evidence="2">tRNA pseudouridine(55) synthase</fullName>
        <ecNumber evidence="2">5.4.99.25</ecNumber>
    </recommendedName>
</protein>
<comment type="caution">
    <text evidence="6">The sequence shown here is derived from an EMBL/GenBank/DDBJ whole genome shotgun (WGS) entry which is preliminary data.</text>
</comment>
<keyword evidence="4" id="KW-0413">Isomerase</keyword>
<name>A0A2R5GAY7_9STRA</name>
<dbReference type="SUPFAM" id="SSF55120">
    <property type="entry name" value="Pseudouridine synthase"/>
    <property type="match status" value="1"/>
</dbReference>
<dbReference type="NCBIfam" id="TIGR00431">
    <property type="entry name" value="TruB"/>
    <property type="match status" value="1"/>
</dbReference>
<evidence type="ECO:0000259" key="5">
    <source>
        <dbReference type="Pfam" id="PF01509"/>
    </source>
</evidence>
<gene>
    <name evidence="6" type="ORF">FCC1311_044052</name>
</gene>
<dbReference type="InterPro" id="IPR020103">
    <property type="entry name" value="PsdUridine_synth_cat_dom_sf"/>
</dbReference>
<sequence>MAGIVRRQRFYFSSKELSLSQPKKLQPALWIIPDMTASYKASLTEYFEDLGMDPWARKPQTNTHVQKQKKKSVNKRLKYGHFGTLDPFATGLLPIGFGHGTKFGDLLPLQTKTYSARLQLGVATDSDDLKGKEIERGPSDWKMPSAEVVQALCEEHFLGDILQTPPMYSAIRVDGERAYKKARRGEEVKMKPRKAFVHDITSRIISPTVIEFDVTAAAGLYVRTVGSDLARKLGTCGHLIGLRRTAMGAVRLDSFGSNKALLMDLFDLFGQFPRVRSKYDLQTTCTRLAQSVSVAKMLDKRDTNLKPGTFATIYADDVPLCLIEFHPHGHSKIKLNFVPSTLLEMP</sequence>
<dbReference type="Proteomes" id="UP000241890">
    <property type="component" value="Unassembled WGS sequence"/>
</dbReference>
<keyword evidence="3" id="KW-0819">tRNA processing</keyword>
<dbReference type="EMBL" id="BEYU01000040">
    <property type="protein sequence ID" value="GBG28182.1"/>
    <property type="molecule type" value="Genomic_DNA"/>
</dbReference>
<dbReference type="GO" id="GO:0006400">
    <property type="term" value="P:tRNA modification"/>
    <property type="evidence" value="ECO:0007669"/>
    <property type="project" value="TreeGrafter"/>
</dbReference>
<dbReference type="EC" id="5.4.99.25" evidence="2"/>
<dbReference type="OrthoDB" id="9995526at2759"/>
<evidence type="ECO:0000313" key="6">
    <source>
        <dbReference type="EMBL" id="GBG28182.1"/>
    </source>
</evidence>
<dbReference type="InParanoid" id="A0A2R5GAY7"/>
<dbReference type="Gene3D" id="3.30.2350.10">
    <property type="entry name" value="Pseudouridine synthase"/>
    <property type="match status" value="1"/>
</dbReference>
<evidence type="ECO:0000256" key="4">
    <source>
        <dbReference type="ARBA" id="ARBA00023235"/>
    </source>
</evidence>
<dbReference type="PANTHER" id="PTHR13767:SF2">
    <property type="entry name" value="PSEUDOURIDYLATE SYNTHASE TRUB1"/>
    <property type="match status" value="1"/>
</dbReference>